<protein>
    <submittedName>
        <fullName evidence="1">Uncharacterized protein</fullName>
    </submittedName>
</protein>
<dbReference type="Proteomes" id="UP000030428">
    <property type="component" value="Unassembled WGS sequence"/>
</dbReference>
<dbReference type="EMBL" id="JSZA02000034">
    <property type="protein sequence ID" value="KHD06729.1"/>
    <property type="molecule type" value="Genomic_DNA"/>
</dbReference>
<name>A0A0A6P8Y2_9GAMM</name>
<gene>
    <name evidence="1" type="ORF">PN36_11035</name>
</gene>
<reference evidence="1 2" key="1">
    <citation type="journal article" date="2016" name="Front. Microbiol.">
        <title>Single-Cell (Meta-)Genomics of a Dimorphic Candidatus Thiomargarita nelsonii Reveals Genomic Plasticity.</title>
        <authorList>
            <person name="Flood B.E."/>
            <person name="Fliss P."/>
            <person name="Jones D.S."/>
            <person name="Dick G.J."/>
            <person name="Jain S."/>
            <person name="Kaster A.K."/>
            <person name="Winkel M."/>
            <person name="Mussmann M."/>
            <person name="Bailey J."/>
        </authorList>
    </citation>
    <scope>NUCLEOTIDE SEQUENCE [LARGE SCALE GENOMIC DNA]</scope>
    <source>
        <strain evidence="1">Hydrate Ridge</strain>
    </source>
</reference>
<dbReference type="AlphaFoldDB" id="A0A0A6P8Y2"/>
<accession>A0A0A6P8Y2</accession>
<organism evidence="1 2">
    <name type="scientific">Candidatus Thiomargarita nelsonii</name>
    <dbReference type="NCBI Taxonomy" id="1003181"/>
    <lineage>
        <taxon>Bacteria</taxon>
        <taxon>Pseudomonadati</taxon>
        <taxon>Pseudomonadota</taxon>
        <taxon>Gammaproteobacteria</taxon>
        <taxon>Thiotrichales</taxon>
        <taxon>Thiotrichaceae</taxon>
        <taxon>Thiomargarita</taxon>
    </lineage>
</organism>
<evidence type="ECO:0000313" key="2">
    <source>
        <dbReference type="Proteomes" id="UP000030428"/>
    </source>
</evidence>
<comment type="caution">
    <text evidence="1">The sequence shown here is derived from an EMBL/GenBank/DDBJ whole genome shotgun (WGS) entry which is preliminary data.</text>
</comment>
<evidence type="ECO:0000313" key="1">
    <source>
        <dbReference type="EMBL" id="KHD06729.1"/>
    </source>
</evidence>
<proteinExistence type="predicted"/>
<keyword evidence="2" id="KW-1185">Reference proteome</keyword>
<sequence>MVALKELEDLFVLSLWSTYERFVRIYLQQKGATLQTTKPTNLAAPMYEYFCDELPIFTSGNDCIAPCVDAAYISASACAQP</sequence>